<dbReference type="InterPro" id="IPR011333">
    <property type="entry name" value="SKP1/BTB/POZ_sf"/>
</dbReference>
<dbReference type="Proteomes" id="UP000022910">
    <property type="component" value="Unassembled WGS sequence"/>
</dbReference>
<dbReference type="Pfam" id="PF07534">
    <property type="entry name" value="TLD"/>
    <property type="match status" value="1"/>
</dbReference>
<reference evidence="3 4" key="1">
    <citation type="submission" date="2014-02" db="EMBL/GenBank/DDBJ databases">
        <title>Single nucleus genome sequencing reveals high similarity among nuclei of an endomycorrhizal fungus.</title>
        <authorList>
            <person name="Lin K."/>
            <person name="Geurts R."/>
            <person name="Zhang Z."/>
            <person name="Limpens E."/>
            <person name="Saunders D.G."/>
            <person name="Mu D."/>
            <person name="Pang E."/>
            <person name="Cao H."/>
            <person name="Cha H."/>
            <person name="Lin T."/>
            <person name="Zhou Q."/>
            <person name="Shang Y."/>
            <person name="Li Y."/>
            <person name="Ivanov S."/>
            <person name="Sharma T."/>
            <person name="Velzen R.V."/>
            <person name="Ruijter N.D."/>
            <person name="Aanen D.K."/>
            <person name="Win J."/>
            <person name="Kamoun S."/>
            <person name="Bisseling T."/>
            <person name="Huang S."/>
        </authorList>
    </citation>
    <scope>NUCLEOTIDE SEQUENCE [LARGE SCALE GENOMIC DNA]</scope>
    <source>
        <strain evidence="4">DAOM197198w</strain>
    </source>
</reference>
<dbReference type="InterPro" id="IPR052407">
    <property type="entry name" value="BTB_POZ_domain_cont_9"/>
</dbReference>
<evidence type="ECO:0000259" key="2">
    <source>
        <dbReference type="PROSITE" id="PS51886"/>
    </source>
</evidence>
<protein>
    <recommendedName>
        <fullName evidence="5">Serine-enriched protein</fullName>
    </recommendedName>
</protein>
<dbReference type="InterPro" id="IPR006571">
    <property type="entry name" value="TLDc_dom"/>
</dbReference>
<evidence type="ECO:0000259" key="1">
    <source>
        <dbReference type="PROSITE" id="PS50097"/>
    </source>
</evidence>
<dbReference type="PANTHER" id="PTHR46306">
    <property type="entry name" value="BTB/POZ DOMAIN-CONTAINING PROTEIN 9"/>
    <property type="match status" value="1"/>
</dbReference>
<keyword evidence="4" id="KW-1185">Reference proteome</keyword>
<dbReference type="CDD" id="cd18186">
    <property type="entry name" value="BTB_POZ_ZBTB_KLHL-like"/>
    <property type="match status" value="1"/>
</dbReference>
<dbReference type="EMBL" id="JEMT01011856">
    <property type="protein sequence ID" value="EXX76750.1"/>
    <property type="molecule type" value="Genomic_DNA"/>
</dbReference>
<feature type="domain" description="BTB" evidence="1">
    <location>
        <begin position="23"/>
        <end position="96"/>
    </location>
</feature>
<sequence length="480" mass="55760">MTLIFHSSLSKDLSLILNDADDYDVIIQVGDNQNTKEFRAHSVILRARSPYFKGALSANWITKKNNMMMFNKPNVTPIVFEMILKYIYIGEINLTKQSGENILELLVAADELLFEELFDHVQNYLIEKQAKWVHENFVFVLNTVLKFPSCKKLQDYCLDSTCEYPLQFFSSKNFPSINKEILLGLIKRNDLRIEEVIIWDYLIKWGIEQTPGLESNRAKWNEENYKALKKTLNQFIPLIRFVEISRADFFDKVRPYKAIIPKHIFEEIEEFYYKDTLPKTTILPPRTGLPDKKESFKSNIIKPELANIIANWMDNKDAKFTHTIKNPLYKFKLIYCGSRDGINNNSFKNKCNGRVPSLVLIEDKKSNMIFGGYSSIGFSSLGDQYLSENNVRYYYSSDNFIFSFENSEDVQNMKIGRVINSYKAILEMGDSVGFNFGWGTFAMINQTFQVNKRDNYESISNEEHITGTIKEIEAFVATSH</sequence>
<gene>
    <name evidence="3" type="ORF">RirG_030210</name>
</gene>
<dbReference type="AlphaFoldDB" id="A0A015KAY2"/>
<organism evidence="3 4">
    <name type="scientific">Rhizophagus irregularis (strain DAOM 197198w)</name>
    <name type="common">Glomus intraradices</name>
    <dbReference type="NCBI Taxonomy" id="1432141"/>
    <lineage>
        <taxon>Eukaryota</taxon>
        <taxon>Fungi</taxon>
        <taxon>Fungi incertae sedis</taxon>
        <taxon>Mucoromycota</taxon>
        <taxon>Glomeromycotina</taxon>
        <taxon>Glomeromycetes</taxon>
        <taxon>Glomerales</taxon>
        <taxon>Glomeraceae</taxon>
        <taxon>Rhizophagus</taxon>
    </lineage>
</organism>
<comment type="caution">
    <text evidence="3">The sequence shown here is derived from an EMBL/GenBank/DDBJ whole genome shotgun (WGS) entry which is preliminary data.</text>
</comment>
<name>A0A015KAY2_RHIIW</name>
<dbReference type="SMR" id="A0A015KAY2"/>
<dbReference type="HOGENOM" id="CLU_021542_0_1_1"/>
<dbReference type="Gene3D" id="3.30.710.10">
    <property type="entry name" value="Potassium Channel Kv1.1, Chain A"/>
    <property type="match status" value="1"/>
</dbReference>
<evidence type="ECO:0008006" key="5">
    <source>
        <dbReference type="Google" id="ProtNLM"/>
    </source>
</evidence>
<evidence type="ECO:0000313" key="3">
    <source>
        <dbReference type="EMBL" id="EXX76750.1"/>
    </source>
</evidence>
<accession>A0A015KAY2</accession>
<dbReference type="OrthoDB" id="298084at2759"/>
<dbReference type="Pfam" id="PF00651">
    <property type="entry name" value="BTB"/>
    <property type="match status" value="1"/>
</dbReference>
<dbReference type="SMART" id="SM00225">
    <property type="entry name" value="BTB"/>
    <property type="match status" value="1"/>
</dbReference>
<evidence type="ECO:0000313" key="4">
    <source>
        <dbReference type="Proteomes" id="UP000022910"/>
    </source>
</evidence>
<dbReference type="GO" id="GO:0005737">
    <property type="term" value="C:cytoplasm"/>
    <property type="evidence" value="ECO:0007669"/>
    <property type="project" value="TreeGrafter"/>
</dbReference>
<dbReference type="PROSITE" id="PS50097">
    <property type="entry name" value="BTB"/>
    <property type="match status" value="1"/>
</dbReference>
<dbReference type="PANTHER" id="PTHR46306:SF1">
    <property type="entry name" value="BTB_POZ DOMAIN-CONTAINING PROTEIN 9"/>
    <property type="match status" value="1"/>
</dbReference>
<dbReference type="SUPFAM" id="SSF54695">
    <property type="entry name" value="POZ domain"/>
    <property type="match status" value="1"/>
</dbReference>
<dbReference type="InterPro" id="IPR000210">
    <property type="entry name" value="BTB/POZ_dom"/>
</dbReference>
<proteinExistence type="predicted"/>
<feature type="domain" description="TLDc" evidence="2">
    <location>
        <begin position="299"/>
        <end position="480"/>
    </location>
</feature>
<dbReference type="PROSITE" id="PS51886">
    <property type="entry name" value="TLDC"/>
    <property type="match status" value="1"/>
</dbReference>